<dbReference type="EMBL" id="CAJVCH010353467">
    <property type="protein sequence ID" value="CAG7815826.1"/>
    <property type="molecule type" value="Genomic_DNA"/>
</dbReference>
<feature type="transmembrane region" description="Helical" evidence="8">
    <location>
        <begin position="431"/>
        <end position="449"/>
    </location>
</feature>
<keyword evidence="5 8" id="KW-1133">Transmembrane helix</keyword>
<evidence type="ECO:0000256" key="8">
    <source>
        <dbReference type="SAM" id="Phobius"/>
    </source>
</evidence>
<dbReference type="HAMAP" id="MF_00221">
    <property type="entry name" value="NRAMP"/>
    <property type="match status" value="1"/>
</dbReference>
<evidence type="ECO:0000313" key="10">
    <source>
        <dbReference type="Proteomes" id="UP000708208"/>
    </source>
</evidence>
<dbReference type="PANTHER" id="PTHR11706:SF33">
    <property type="entry name" value="NATURAL RESISTANCE-ASSOCIATED MACROPHAGE PROTEIN 2"/>
    <property type="match status" value="1"/>
</dbReference>
<dbReference type="OrthoDB" id="409173at2759"/>
<evidence type="ECO:0008006" key="11">
    <source>
        <dbReference type="Google" id="ProtNLM"/>
    </source>
</evidence>
<feature type="transmembrane region" description="Helical" evidence="8">
    <location>
        <begin position="300"/>
        <end position="319"/>
    </location>
</feature>
<evidence type="ECO:0000256" key="5">
    <source>
        <dbReference type="ARBA" id="ARBA00022989"/>
    </source>
</evidence>
<dbReference type="GO" id="GO:0005886">
    <property type="term" value="C:plasma membrane"/>
    <property type="evidence" value="ECO:0007669"/>
    <property type="project" value="TreeGrafter"/>
</dbReference>
<evidence type="ECO:0000256" key="6">
    <source>
        <dbReference type="ARBA" id="ARBA00023136"/>
    </source>
</evidence>
<feature type="transmembrane region" description="Helical" evidence="8">
    <location>
        <begin position="153"/>
        <end position="175"/>
    </location>
</feature>
<feature type="transmembrane region" description="Helical" evidence="8">
    <location>
        <begin position="496"/>
        <end position="514"/>
    </location>
</feature>
<keyword evidence="6 8" id="KW-0472">Membrane</keyword>
<dbReference type="GO" id="GO:0005381">
    <property type="term" value="F:iron ion transmembrane transporter activity"/>
    <property type="evidence" value="ECO:0007669"/>
    <property type="project" value="TreeGrafter"/>
</dbReference>
<evidence type="ECO:0000313" key="9">
    <source>
        <dbReference type="EMBL" id="CAG7815826.1"/>
    </source>
</evidence>
<comment type="similarity">
    <text evidence="2">Belongs to the NRAMP family.</text>
</comment>
<dbReference type="GO" id="GO:0005384">
    <property type="term" value="F:manganese ion transmembrane transporter activity"/>
    <property type="evidence" value="ECO:0007669"/>
    <property type="project" value="TreeGrafter"/>
</dbReference>
<dbReference type="NCBIfam" id="TIGR01197">
    <property type="entry name" value="nramp"/>
    <property type="match status" value="1"/>
</dbReference>
<dbReference type="NCBIfam" id="NF037982">
    <property type="entry name" value="Nramp_1"/>
    <property type="match status" value="1"/>
</dbReference>
<sequence length="590" mass="65423">MQLILKHRLPDAAVIIDTYSATTVVKIFNMDIRNEGDFSSSNPNYQPDADEGLTERLQDGSGEWYDKDSPTKNLRNAGNRDPAEEDPITGNSGQQTYFADEIIQIPQEEPSTFSLRKLWAFTGPGFLMSIAYLDPGNIDSDLQSGSKAQYKLLWVLLWATILGLVMQRLAARLGVVSGMHLAEACCRKYPIVPRYVLWIMVEIAIIGSDMQEVIGTAIAFYLLSNKAIPLWGGVLITVADTFTFLFLDKYGLRKLEAFFALLIATMAFSFGYEYVVVAPDQGEVMKGMFVPWCSNCDHKVVLQAVGIVGAVIMPHNLYLHSALVKSRGVDRSKKESVKEANKKKNSDIYEVCVKNNNSHADIFQNDTGEFEGDIYKGGVFLGCQFGEAAMYIWAIGILAAGQSSTMTGTYAGQFVMEGFLDLKWARWKRVLLTRTIAILPTFLVAKFQAVEDLSAMNGILNALMSLQLPFALLPCISMTSSKNIMGDFTNGMFNKIVACVLSAVVIGINMYAVLDFVTTNFPHTVWVYLILSLFGICYLAFCLYLILHVAVSMGAKWFDGNQLIRSCIMDPEPRILRNPVGENYGSVVLS</sequence>
<dbReference type="GO" id="GO:0015086">
    <property type="term" value="F:cadmium ion transmembrane transporter activity"/>
    <property type="evidence" value="ECO:0007669"/>
    <property type="project" value="TreeGrafter"/>
</dbReference>
<feature type="region of interest" description="Disordered" evidence="7">
    <location>
        <begin position="59"/>
        <end position="91"/>
    </location>
</feature>
<keyword evidence="3" id="KW-0813">Transport</keyword>
<protein>
    <recommendedName>
        <fullName evidence="11">Protein Malvolio</fullName>
    </recommendedName>
</protein>
<feature type="transmembrane region" description="Helical" evidence="8">
    <location>
        <begin position="228"/>
        <end position="247"/>
    </location>
</feature>
<dbReference type="PANTHER" id="PTHR11706">
    <property type="entry name" value="SOLUTE CARRIER PROTEIN FAMILY 11 MEMBER"/>
    <property type="match status" value="1"/>
</dbReference>
<accession>A0A8J2KLT6</accession>
<comment type="subcellular location">
    <subcellularLocation>
        <location evidence="1">Membrane</location>
        <topology evidence="1">Multi-pass membrane protein</topology>
    </subcellularLocation>
</comment>
<name>A0A8J2KLT6_9HEXA</name>
<dbReference type="Proteomes" id="UP000708208">
    <property type="component" value="Unassembled WGS sequence"/>
</dbReference>
<feature type="transmembrane region" description="Helical" evidence="8">
    <location>
        <begin position="259"/>
        <end position="280"/>
    </location>
</feature>
<keyword evidence="4 8" id="KW-0812">Transmembrane</keyword>
<organism evidence="9 10">
    <name type="scientific">Allacma fusca</name>
    <dbReference type="NCBI Taxonomy" id="39272"/>
    <lineage>
        <taxon>Eukaryota</taxon>
        <taxon>Metazoa</taxon>
        <taxon>Ecdysozoa</taxon>
        <taxon>Arthropoda</taxon>
        <taxon>Hexapoda</taxon>
        <taxon>Collembola</taxon>
        <taxon>Symphypleona</taxon>
        <taxon>Sminthuridae</taxon>
        <taxon>Allacma</taxon>
    </lineage>
</organism>
<dbReference type="AlphaFoldDB" id="A0A8J2KLT6"/>
<dbReference type="Pfam" id="PF01566">
    <property type="entry name" value="Nramp"/>
    <property type="match status" value="1"/>
</dbReference>
<evidence type="ECO:0000256" key="3">
    <source>
        <dbReference type="ARBA" id="ARBA00022448"/>
    </source>
</evidence>
<dbReference type="InterPro" id="IPR001046">
    <property type="entry name" value="NRAMP_fam"/>
</dbReference>
<reference evidence="9" key="1">
    <citation type="submission" date="2021-06" db="EMBL/GenBank/DDBJ databases">
        <authorList>
            <person name="Hodson N. C."/>
            <person name="Mongue J. A."/>
            <person name="Jaron S. K."/>
        </authorList>
    </citation>
    <scope>NUCLEOTIDE SEQUENCE</scope>
</reference>
<proteinExistence type="inferred from homology"/>
<keyword evidence="10" id="KW-1185">Reference proteome</keyword>
<comment type="caution">
    <text evidence="9">The sequence shown here is derived from an EMBL/GenBank/DDBJ whole genome shotgun (WGS) entry which is preliminary data.</text>
</comment>
<feature type="transmembrane region" description="Helical" evidence="8">
    <location>
        <begin position="526"/>
        <end position="547"/>
    </location>
</feature>
<evidence type="ECO:0000256" key="7">
    <source>
        <dbReference type="SAM" id="MobiDB-lite"/>
    </source>
</evidence>
<evidence type="ECO:0000256" key="1">
    <source>
        <dbReference type="ARBA" id="ARBA00004141"/>
    </source>
</evidence>
<dbReference type="GO" id="GO:0010008">
    <property type="term" value="C:endosome membrane"/>
    <property type="evidence" value="ECO:0007669"/>
    <property type="project" value="TreeGrafter"/>
</dbReference>
<evidence type="ECO:0000256" key="4">
    <source>
        <dbReference type="ARBA" id="ARBA00022692"/>
    </source>
</evidence>
<feature type="compositionally biased region" description="Basic and acidic residues" evidence="7">
    <location>
        <begin position="59"/>
        <end position="70"/>
    </location>
</feature>
<feature type="transmembrane region" description="Helical" evidence="8">
    <location>
        <begin position="455"/>
        <end position="476"/>
    </location>
</feature>
<gene>
    <name evidence="9" type="ORF">AFUS01_LOCUS26477</name>
</gene>
<evidence type="ECO:0000256" key="2">
    <source>
        <dbReference type="ARBA" id="ARBA00006670"/>
    </source>
</evidence>